<comment type="similarity">
    <text evidence="1">Belongs to the D-isomer specific 2-hydroxyacid dehydrogenase family.</text>
</comment>
<dbReference type="InterPro" id="IPR050857">
    <property type="entry name" value="D-2-hydroxyacid_DH"/>
</dbReference>
<dbReference type="InterPro" id="IPR036291">
    <property type="entry name" value="NAD(P)-bd_dom_sf"/>
</dbReference>
<dbReference type="EMBL" id="UINC01018338">
    <property type="protein sequence ID" value="SVA76941.1"/>
    <property type="molecule type" value="Genomic_DNA"/>
</dbReference>
<dbReference type="SUPFAM" id="SSF52283">
    <property type="entry name" value="Formate/glycerate dehydrogenase catalytic domain-like"/>
    <property type="match status" value="1"/>
</dbReference>
<sequence>MMPKKAALFYEYPIKDGEVLGQGLRQTIENLTDLYPEVVNAKNFDEHASNLGDIEVIFGTWGMPRLSDEQLGKMPKLKAVFYAAGNVRAFAQPIVDNYVMLFGAWDMNAIPVAEMALAQVFLSCRGYYRTIRYYYENHYQGKSKEFHRSGVNGETVGLIGMGMIGKRLSELLTGFGFRVIAQDPFLSDDQAMENGVEKVSLEELFSRAYIVSNHIPDLPSTKKVFDRALFDSMREGATFINTG</sequence>
<evidence type="ECO:0000256" key="3">
    <source>
        <dbReference type="ARBA" id="ARBA00023027"/>
    </source>
</evidence>
<dbReference type="AlphaFoldDB" id="A0A381YK53"/>
<reference evidence="5" key="1">
    <citation type="submission" date="2018-05" db="EMBL/GenBank/DDBJ databases">
        <authorList>
            <person name="Lanie J.A."/>
            <person name="Ng W.-L."/>
            <person name="Kazmierczak K.M."/>
            <person name="Andrzejewski T.M."/>
            <person name="Davidsen T.M."/>
            <person name="Wayne K.J."/>
            <person name="Tettelin H."/>
            <person name="Glass J.I."/>
            <person name="Rusch D."/>
            <person name="Podicherti R."/>
            <person name="Tsui H.-C.T."/>
            <person name="Winkler M.E."/>
        </authorList>
    </citation>
    <scope>NUCLEOTIDE SEQUENCE</scope>
</reference>
<dbReference type="SUPFAM" id="SSF51735">
    <property type="entry name" value="NAD(P)-binding Rossmann-fold domains"/>
    <property type="match status" value="1"/>
</dbReference>
<dbReference type="GO" id="GO:0051287">
    <property type="term" value="F:NAD binding"/>
    <property type="evidence" value="ECO:0007669"/>
    <property type="project" value="InterPro"/>
</dbReference>
<feature type="domain" description="D-isomer specific 2-hydroxyacid dehydrogenase NAD-binding" evidence="4">
    <location>
        <begin position="123"/>
        <end position="243"/>
    </location>
</feature>
<dbReference type="Pfam" id="PF02826">
    <property type="entry name" value="2-Hacid_dh_C"/>
    <property type="match status" value="1"/>
</dbReference>
<feature type="non-terminal residue" evidence="5">
    <location>
        <position position="243"/>
    </location>
</feature>
<dbReference type="Gene3D" id="3.40.50.720">
    <property type="entry name" value="NAD(P)-binding Rossmann-like Domain"/>
    <property type="match status" value="2"/>
</dbReference>
<protein>
    <recommendedName>
        <fullName evidence="4">D-isomer specific 2-hydroxyacid dehydrogenase NAD-binding domain-containing protein</fullName>
    </recommendedName>
</protein>
<dbReference type="PANTHER" id="PTHR42789:SF1">
    <property type="entry name" value="D-ISOMER SPECIFIC 2-HYDROXYACID DEHYDROGENASE FAMILY PROTEIN (AFU_ORTHOLOGUE AFUA_6G10090)"/>
    <property type="match status" value="1"/>
</dbReference>
<evidence type="ECO:0000256" key="1">
    <source>
        <dbReference type="ARBA" id="ARBA00005854"/>
    </source>
</evidence>
<accession>A0A381YK53</accession>
<keyword evidence="3" id="KW-0520">NAD</keyword>
<gene>
    <name evidence="5" type="ORF">METZ01_LOCUS129795</name>
</gene>
<dbReference type="GO" id="GO:0016491">
    <property type="term" value="F:oxidoreductase activity"/>
    <property type="evidence" value="ECO:0007669"/>
    <property type="project" value="UniProtKB-KW"/>
</dbReference>
<organism evidence="5">
    <name type="scientific">marine metagenome</name>
    <dbReference type="NCBI Taxonomy" id="408172"/>
    <lineage>
        <taxon>unclassified sequences</taxon>
        <taxon>metagenomes</taxon>
        <taxon>ecological metagenomes</taxon>
    </lineage>
</organism>
<proteinExistence type="inferred from homology"/>
<evidence type="ECO:0000256" key="2">
    <source>
        <dbReference type="ARBA" id="ARBA00023002"/>
    </source>
</evidence>
<evidence type="ECO:0000313" key="5">
    <source>
        <dbReference type="EMBL" id="SVA76941.1"/>
    </source>
</evidence>
<dbReference type="PANTHER" id="PTHR42789">
    <property type="entry name" value="D-ISOMER SPECIFIC 2-HYDROXYACID DEHYDROGENASE FAMILY PROTEIN (AFU_ORTHOLOGUE AFUA_6G10090)"/>
    <property type="match status" value="1"/>
</dbReference>
<keyword evidence="2" id="KW-0560">Oxidoreductase</keyword>
<evidence type="ECO:0000259" key="4">
    <source>
        <dbReference type="Pfam" id="PF02826"/>
    </source>
</evidence>
<name>A0A381YK53_9ZZZZ</name>
<dbReference type="InterPro" id="IPR006140">
    <property type="entry name" value="D-isomer_DH_NAD-bd"/>
</dbReference>